<feature type="transmembrane region" description="Helical" evidence="1">
    <location>
        <begin position="156"/>
        <end position="181"/>
    </location>
</feature>
<reference evidence="2" key="1">
    <citation type="journal article" date="2002" name="Microbiol. Mol. Biol. Rev.">
        <title>Hydrogenases and hydrogen metabolism of cyanobacteria.</title>
        <authorList>
            <person name="Tamagnini P."/>
            <person name="Axelsson R."/>
            <person name="Lindberg P."/>
            <person name="Oxelfelt F."/>
            <person name="Wunschiers R."/>
            <person name="Lindblad P."/>
        </authorList>
    </citation>
    <scope>NUCLEOTIDE SEQUENCE</scope>
    <source>
        <strain evidence="2">CCAP 1446/4</strain>
    </source>
</reference>
<keyword evidence="1" id="KW-1133">Transmembrane helix</keyword>
<keyword evidence="1" id="KW-0472">Membrane</keyword>
<feature type="transmembrane region" description="Helical" evidence="1">
    <location>
        <begin position="187"/>
        <end position="212"/>
    </location>
</feature>
<reference evidence="2" key="2">
    <citation type="journal article" date="2005" name="Appl. Environ. Microbiol.">
        <title>Analysis of the hupSL operon of the nonheterocystous cyanobacterium Lyngbya majuscula CCAP 1446/4: regulation of transcription and expression under a light-dark regimen.</title>
        <authorList>
            <person name="Leitao E."/>
            <person name="Oxelfelt F."/>
            <person name="Oliveira P."/>
            <person name="Moradas-Ferreira P."/>
            <person name="Tamagnini P."/>
        </authorList>
    </citation>
    <scope>NUCLEOTIDE SEQUENCE</scope>
    <source>
        <strain evidence="2">CCAP 1446/4</strain>
    </source>
</reference>
<keyword evidence="1" id="KW-0812">Transmembrane</keyword>
<dbReference type="AlphaFoldDB" id="B2GM69"/>
<reference evidence="2" key="4">
    <citation type="submission" date="2008-04" db="EMBL/GenBank/DDBJ databases">
        <authorList>
            <person name="Pinto F."/>
            <person name="Ferreira D."/>
            <person name="Leitao E."/>
            <person name="Tamagnini P."/>
        </authorList>
    </citation>
    <scope>NUCLEOTIDE SEQUENCE</scope>
    <source>
        <strain evidence="2">CCAP 1446/4</strain>
    </source>
</reference>
<evidence type="ECO:0000256" key="1">
    <source>
        <dbReference type="SAM" id="Phobius"/>
    </source>
</evidence>
<protein>
    <submittedName>
        <fullName evidence="2">Uncharacterized protein</fullName>
    </submittedName>
</protein>
<sequence>MNTLNLDELAKQGNPKAIADLMNSTLQPQGIRICKSAIKDECLQLLLESEKIKDKDKIVNFIQTKMTELSVKSIKEIKILNRRKGSSETTWYEKISIKSESKLDSQPTATINQSQSSSSIQKNYQFRQTAKIDNPYNSQKTVKAQSKNGRISLKECFYIIISPIIIIISPIIIICHILWVAAMLAPVLLIIIYHILWIAAMLAPLILIFFLFSLL</sequence>
<reference evidence="2" key="3">
    <citation type="journal article" date="2007" name="FEMS Microbiol. Rev.">
        <title>Cyanobacterial hydrogenases: diversity, regulation and applications.</title>
        <authorList>
            <person name="Tamagnini P."/>
            <person name="Leitao E."/>
            <person name="Oliveira P."/>
            <person name="Ferreira D."/>
            <person name="Pinto F."/>
            <person name="Harris D.J."/>
            <person name="Heidorn T."/>
            <person name="Lindblad P."/>
        </authorList>
    </citation>
    <scope>NUCLEOTIDE SEQUENCE</scope>
    <source>
        <strain evidence="2">CCAP 1446/4</strain>
    </source>
</reference>
<name>B2GM69_9CYAN</name>
<evidence type="ECO:0000313" key="2">
    <source>
        <dbReference type="EMBL" id="ACC85641.1"/>
    </source>
</evidence>
<reference evidence="2" key="5">
    <citation type="journal article" date="2009" name="BMC Microbiol.">
        <title>Transcription profiles of hydrogenases related genes in the cyanobacterium Lyngbya majuscula CCAP 1446/4.</title>
        <authorList>
            <person name="Ferreira D."/>
            <person name="Pinto F."/>
            <person name="Moradas-Ferreira P."/>
            <person name="Mendes M.V."/>
            <person name="Tamagnini P."/>
        </authorList>
    </citation>
    <scope>NUCLEOTIDE SEQUENCE</scope>
    <source>
        <strain evidence="2">CCAP 1446/4</strain>
    </source>
</reference>
<proteinExistence type="predicted"/>
<accession>B2GM69</accession>
<dbReference type="EMBL" id="AY536043">
    <property type="protein sequence ID" value="ACC85641.1"/>
    <property type="molecule type" value="Genomic_DNA"/>
</dbReference>
<organism evidence="2">
    <name type="scientific">Limnoraphis robusta CCAP 1446/4</name>
    <dbReference type="NCBI Taxonomy" id="197229"/>
    <lineage>
        <taxon>Bacteria</taxon>
        <taxon>Bacillati</taxon>
        <taxon>Cyanobacteriota</taxon>
        <taxon>Cyanophyceae</taxon>
        <taxon>Oscillatoriophycideae</taxon>
        <taxon>Oscillatoriales</taxon>
        <taxon>Sirenicapillariaceae</taxon>
        <taxon>Limnoraphis</taxon>
    </lineage>
</organism>